<dbReference type="Pfam" id="PF04756">
    <property type="entry name" value="OST3_OST6"/>
    <property type="match status" value="1"/>
</dbReference>
<dbReference type="GO" id="GO:0008250">
    <property type="term" value="C:oligosaccharyltransferase complex"/>
    <property type="evidence" value="ECO:0007669"/>
    <property type="project" value="EnsemblFungi"/>
</dbReference>
<dbReference type="GO" id="GO:0015035">
    <property type="term" value="F:protein-disulfide reductase activity"/>
    <property type="evidence" value="ECO:0007669"/>
    <property type="project" value="EnsemblFungi"/>
</dbReference>
<evidence type="ECO:0000256" key="5">
    <source>
        <dbReference type="ARBA" id="ARBA00022729"/>
    </source>
</evidence>
<feature type="transmembrane region" description="Helical" evidence="9">
    <location>
        <begin position="310"/>
        <end position="333"/>
    </location>
</feature>
<dbReference type="GO" id="GO:0035269">
    <property type="term" value="P:protein O-linked glycosylation via mannose"/>
    <property type="evidence" value="ECO:0007669"/>
    <property type="project" value="EnsemblFungi"/>
</dbReference>
<dbReference type="GO" id="GO:0004579">
    <property type="term" value="F:dolichyl-diphosphooligosaccharide-protein glycotransferase activity"/>
    <property type="evidence" value="ECO:0007669"/>
    <property type="project" value="EnsemblFungi"/>
</dbReference>
<keyword evidence="8 9" id="KW-0472">Membrane</keyword>
<evidence type="ECO:0000256" key="4">
    <source>
        <dbReference type="ARBA" id="ARBA00022692"/>
    </source>
</evidence>
<name>A0A0C7MWU5_9SACH</name>
<evidence type="ECO:0000256" key="7">
    <source>
        <dbReference type="ARBA" id="ARBA00022989"/>
    </source>
</evidence>
<evidence type="ECO:0000256" key="1">
    <source>
        <dbReference type="ARBA" id="ARBA00002791"/>
    </source>
</evidence>
<dbReference type="HOGENOM" id="CLU_052855_1_0_1"/>
<keyword evidence="4 9" id="KW-0812">Transmembrane</keyword>
<feature type="signal peptide" evidence="10">
    <location>
        <begin position="1"/>
        <end position="20"/>
    </location>
</feature>
<evidence type="ECO:0000256" key="9">
    <source>
        <dbReference type="SAM" id="Phobius"/>
    </source>
</evidence>
<evidence type="ECO:0000313" key="12">
    <source>
        <dbReference type="Proteomes" id="UP000054304"/>
    </source>
</evidence>
<protein>
    <submittedName>
        <fullName evidence="11">LALA0S04e07932g1_1</fullName>
    </submittedName>
</protein>
<feature type="transmembrane region" description="Helical" evidence="9">
    <location>
        <begin position="269"/>
        <end position="289"/>
    </location>
</feature>
<dbReference type="InterPro" id="IPR036249">
    <property type="entry name" value="Thioredoxin-like_sf"/>
</dbReference>
<comment type="subcellular location">
    <subcellularLocation>
        <location evidence="2">Endoplasmic reticulum membrane</location>
        <topology evidence="2">Multi-pass membrane protein</topology>
    </subcellularLocation>
</comment>
<dbReference type="Gene3D" id="3.40.30.10">
    <property type="entry name" value="Glutaredoxin"/>
    <property type="match status" value="1"/>
</dbReference>
<keyword evidence="6" id="KW-0256">Endoplasmic reticulum</keyword>
<evidence type="ECO:0000256" key="10">
    <source>
        <dbReference type="SAM" id="SignalP"/>
    </source>
</evidence>
<dbReference type="AlphaFoldDB" id="A0A0C7MWU5"/>
<accession>A0A0C7MWU5</accession>
<dbReference type="PANTHER" id="PTHR12692:SF0">
    <property type="entry name" value="GH11935P"/>
    <property type="match status" value="1"/>
</dbReference>
<keyword evidence="12" id="KW-1185">Reference proteome</keyword>
<dbReference type="STRING" id="1245769.A0A0C7MWU5"/>
<evidence type="ECO:0000256" key="6">
    <source>
        <dbReference type="ARBA" id="ARBA00022824"/>
    </source>
</evidence>
<dbReference type="OrthoDB" id="67566at2759"/>
<organism evidence="11 12">
    <name type="scientific">Lachancea lanzarotensis</name>
    <dbReference type="NCBI Taxonomy" id="1245769"/>
    <lineage>
        <taxon>Eukaryota</taxon>
        <taxon>Fungi</taxon>
        <taxon>Dikarya</taxon>
        <taxon>Ascomycota</taxon>
        <taxon>Saccharomycotina</taxon>
        <taxon>Saccharomycetes</taxon>
        <taxon>Saccharomycetales</taxon>
        <taxon>Saccharomycetaceae</taxon>
        <taxon>Lachancea</taxon>
    </lineage>
</organism>
<keyword evidence="5 10" id="KW-0732">Signal</keyword>
<keyword evidence="7 9" id="KW-1133">Transmembrane helix</keyword>
<feature type="transmembrane region" description="Helical" evidence="9">
    <location>
        <begin position="177"/>
        <end position="196"/>
    </location>
</feature>
<dbReference type="GO" id="GO:0018279">
    <property type="term" value="P:protein N-linked glycosylation via asparagine"/>
    <property type="evidence" value="ECO:0007669"/>
    <property type="project" value="TreeGrafter"/>
</dbReference>
<reference evidence="11 12" key="1">
    <citation type="submission" date="2014-12" db="EMBL/GenBank/DDBJ databases">
        <authorList>
            <person name="Neuveglise Cecile"/>
        </authorList>
    </citation>
    <scope>NUCLEOTIDE SEQUENCE [LARGE SCALE GENOMIC DNA]</scope>
    <source>
        <strain evidence="11 12">CBS 12615</strain>
    </source>
</reference>
<comment type="function">
    <text evidence="1">Subunit of the oligosaccharyl transferase (OST) complex that catalyzes the initial transfer of a defined glycan (Glc(3)Man(9)GlcNAc(2) in eukaryotes) from the lipid carrier dolichol-pyrophosphate to an asparagine residue within an Asn-X-Ser/Thr consensus motif in nascent polypeptide chains, the first step in protein N-glycosylation. N-glycosylation occurs cotranslationally and the complex associates with the Sec61 complex at the channel-forming translocon complex that mediates protein translocation across the endoplasmic reticulum (ER). All subunits are required for a maximal enzyme activity.</text>
</comment>
<evidence type="ECO:0000313" key="11">
    <source>
        <dbReference type="EMBL" id="CEP62106.1"/>
    </source>
</evidence>
<comment type="similarity">
    <text evidence="3">Belongs to the OST3/OST6 family.</text>
</comment>
<dbReference type="InterPro" id="IPR021149">
    <property type="entry name" value="OligosaccharylTrfase_OST3/OST6"/>
</dbReference>
<feature type="chain" id="PRO_5002195384" evidence="10">
    <location>
        <begin position="21"/>
        <end position="350"/>
    </location>
</feature>
<evidence type="ECO:0000256" key="2">
    <source>
        <dbReference type="ARBA" id="ARBA00004477"/>
    </source>
</evidence>
<dbReference type="PANTHER" id="PTHR12692">
    <property type="entry name" value="DOLICHYL-DIPHOSPHOOLIGOSACCHARIDE--PROTEIN GLYCOSYLTRANSFERASE-RELATED"/>
    <property type="match status" value="1"/>
</dbReference>
<evidence type="ECO:0000256" key="8">
    <source>
        <dbReference type="ARBA" id="ARBA00023136"/>
    </source>
</evidence>
<feature type="transmembrane region" description="Helical" evidence="9">
    <location>
        <begin position="212"/>
        <end position="230"/>
    </location>
</feature>
<dbReference type="RefSeq" id="XP_022628336.1">
    <property type="nucleotide sequence ID" value="XM_022772919.1"/>
</dbReference>
<dbReference type="EMBL" id="LN736363">
    <property type="protein sequence ID" value="CEP62106.1"/>
    <property type="molecule type" value="Genomic_DNA"/>
</dbReference>
<proteinExistence type="inferred from homology"/>
<dbReference type="GeneID" id="34685557"/>
<dbReference type="Proteomes" id="UP000054304">
    <property type="component" value="Unassembled WGS sequence"/>
</dbReference>
<gene>
    <name evidence="11" type="ORF">LALA0_S04e07932g</name>
</gene>
<dbReference type="SUPFAM" id="SSF52833">
    <property type="entry name" value="Thioredoxin-like"/>
    <property type="match status" value="1"/>
</dbReference>
<sequence>MRVFQLTALVAAFFFPLCLALSNEGLAKEAAKGKGVLKLTNNNFERILKGPRDAYLVIFLTSTNPAIGCTLCTELEPEFNLLTESWLKDHSDGISGDGEKALFFAKADFDPKKNDKVFMHFNVNNVPRLLFISPQQEFGSFSQINLPAETGAARVVAVVSALSDATGISDFQIHQPINWGSIAITAIATAAITIFVKKNKEVAARLASSKPLWGLATVFIIILWNSGYMFNTIRGSQFAGMSQNGEAVVYFLEGQQQNQFGIETQIVSVIYGILAASTVGLITFVPYAANFYAKDRTGKASPSKASFIELVLTLCCLITLYAIYSALLAVFGLKSSGYPFRLFRLPGKIW</sequence>
<evidence type="ECO:0000256" key="3">
    <source>
        <dbReference type="ARBA" id="ARBA00009561"/>
    </source>
</evidence>